<dbReference type="GeneID" id="77399534"/>
<organism evidence="1 2">
    <name type="scientific">Methanothermobacter marburgensis (strain ATCC BAA-927 / DSM 2133 / JCM 14651 / NBRC 100331 / OCM 82 / Marburg)</name>
    <name type="common">Methanobacterium thermoautotrophicum</name>
    <dbReference type="NCBI Taxonomy" id="79929"/>
    <lineage>
        <taxon>Archaea</taxon>
        <taxon>Methanobacteriati</taxon>
        <taxon>Methanobacteriota</taxon>
        <taxon>Methanomada group</taxon>
        <taxon>Methanobacteria</taxon>
        <taxon>Methanobacteriales</taxon>
        <taxon>Methanobacteriaceae</taxon>
        <taxon>Methanothermobacter</taxon>
    </lineage>
</organism>
<dbReference type="STRING" id="79929.MTBMA_c07550"/>
<dbReference type="GeneID" id="9704463"/>
<dbReference type="AlphaFoldDB" id="D9PVV2"/>
<sequence length="98" mass="11158">MVEVPIVISSKLNTIYITGALGGFSSNEFRVLLFSEELFPRDEETEISKISACRVVENEVRMSPETAKELAVWLMEQVEEYERTFGKIRAHHSKGPQP</sequence>
<dbReference type="PaxDb" id="79929-MTBMA_c07550"/>
<name>D9PVV2_METTM</name>
<dbReference type="Proteomes" id="UP000000345">
    <property type="component" value="Chromosome"/>
</dbReference>
<dbReference type="RefSeq" id="WP_013295574.1">
    <property type="nucleotide sequence ID" value="NC_014408.1"/>
</dbReference>
<keyword evidence="2" id="KW-1185">Reference proteome</keyword>
<evidence type="ECO:0000313" key="1">
    <source>
        <dbReference type="EMBL" id="ADL58350.1"/>
    </source>
</evidence>
<protein>
    <recommendedName>
        <fullName evidence="3">DUF3467 domain-containing protein</fullName>
    </recommendedName>
</protein>
<proteinExistence type="predicted"/>
<dbReference type="HOGENOM" id="CLU_2327318_0_0_2"/>
<dbReference type="InterPro" id="IPR021857">
    <property type="entry name" value="DUF3467"/>
</dbReference>
<evidence type="ECO:0000313" key="2">
    <source>
        <dbReference type="Proteomes" id="UP000000345"/>
    </source>
</evidence>
<reference evidence="1 2" key="2">
    <citation type="journal article" date="2010" name="J. Bacteriol.">
        <title>Complete genome sequence of Methanothermobacter marburgensis, a methanoarchaeon model organism.</title>
        <authorList>
            <person name="Liesegang H."/>
            <person name="Kaster A.K."/>
            <person name="Wiezer A."/>
            <person name="Goenrich M."/>
            <person name="Wollherr A."/>
            <person name="Seedorf H."/>
            <person name="Gottschalk G."/>
            <person name="Thauer R.K."/>
        </authorList>
    </citation>
    <scope>NUCLEOTIDE SEQUENCE [LARGE SCALE GENOMIC DNA]</scope>
    <source>
        <strain evidence="2">ATCC BAA-927 / DSM 2133 / JCM 14651 / NBRC 100331 / OCM 82 / Marburg</strain>
    </source>
</reference>
<gene>
    <name evidence="1" type="ordered locus">MTBMA_c07550</name>
</gene>
<dbReference type="Pfam" id="PF11950">
    <property type="entry name" value="DUF3467"/>
    <property type="match status" value="1"/>
</dbReference>
<dbReference type="EMBL" id="CP001710">
    <property type="protein sequence ID" value="ADL58350.1"/>
    <property type="molecule type" value="Genomic_DNA"/>
</dbReference>
<evidence type="ECO:0008006" key="3">
    <source>
        <dbReference type="Google" id="ProtNLM"/>
    </source>
</evidence>
<dbReference type="OrthoDB" id="131738at2157"/>
<reference key="1">
    <citation type="submission" date="2009-08" db="EMBL/GenBank/DDBJ databases">
        <title>The genome sequence of Methanothermobacter marburgensis.</title>
        <authorList>
            <person name="Kaster A."/>
            <person name="Seedorf H."/>
            <person name="Goenrich M."/>
            <person name="Wiezer A."/>
            <person name="Liesegang H."/>
            <person name="Thauer R."/>
            <person name="Gottschalk G."/>
        </authorList>
    </citation>
    <scope>NUCLEOTIDE SEQUENCE</scope>
    <source>
        <strain>Marburg</strain>
    </source>
</reference>
<dbReference type="KEGG" id="mmg:MTBMA_c07550"/>
<accession>D9PVV2</accession>